<gene>
    <name evidence="1" type="ORF">DL897_16680</name>
</gene>
<organism evidence="1 2">
    <name type="scientific">Thermoflavimicrobium daqui</name>
    <dbReference type="NCBI Taxonomy" id="2137476"/>
    <lineage>
        <taxon>Bacteria</taxon>
        <taxon>Bacillati</taxon>
        <taxon>Bacillota</taxon>
        <taxon>Bacilli</taxon>
        <taxon>Bacillales</taxon>
        <taxon>Thermoactinomycetaceae</taxon>
        <taxon>Thermoflavimicrobium</taxon>
    </lineage>
</organism>
<dbReference type="InterPro" id="IPR011008">
    <property type="entry name" value="Dimeric_a/b-barrel"/>
</dbReference>
<evidence type="ECO:0008006" key="3">
    <source>
        <dbReference type="Google" id="ProtNLM"/>
    </source>
</evidence>
<dbReference type="Gene3D" id="3.30.70.100">
    <property type="match status" value="1"/>
</dbReference>
<dbReference type="RefSeq" id="WP_113660257.1">
    <property type="nucleotide sequence ID" value="NZ_KZ845677.1"/>
</dbReference>
<proteinExistence type="predicted"/>
<evidence type="ECO:0000313" key="1">
    <source>
        <dbReference type="EMBL" id="RAL21374.1"/>
    </source>
</evidence>
<sequence>MLKLNVVFYDLENPLKHEKFLRETYIPRLMSIPAVKDIQFFLLTSFFDPNQESKYSIQVEVYYHSDEEFYESLSHPLAKEIVSDFLNLSANHSTIQIAKLLD</sequence>
<dbReference type="Proteomes" id="UP000251213">
    <property type="component" value="Unassembled WGS sequence"/>
</dbReference>
<dbReference type="EMBL" id="QJKK01000015">
    <property type="protein sequence ID" value="RAL21374.1"/>
    <property type="molecule type" value="Genomic_DNA"/>
</dbReference>
<reference evidence="1 2" key="2">
    <citation type="submission" date="2018-06" db="EMBL/GenBank/DDBJ databases">
        <authorList>
            <person name="Zhirakovskaya E."/>
        </authorList>
    </citation>
    <scope>NUCLEOTIDE SEQUENCE [LARGE SCALE GENOMIC DNA]</scope>
    <source>
        <strain evidence="1 2">FBKL4.011</strain>
    </source>
</reference>
<keyword evidence="2" id="KW-1185">Reference proteome</keyword>
<evidence type="ECO:0000313" key="2">
    <source>
        <dbReference type="Proteomes" id="UP000251213"/>
    </source>
</evidence>
<comment type="caution">
    <text evidence="1">The sequence shown here is derived from an EMBL/GenBank/DDBJ whole genome shotgun (WGS) entry which is preliminary data.</text>
</comment>
<reference evidence="1 2" key="1">
    <citation type="submission" date="2018-06" db="EMBL/GenBank/DDBJ databases">
        <title>Thermoflavimicrobium daqus sp. nov., a thermophilic microbe isolated from Moutai-flavour Daqu.</title>
        <authorList>
            <person name="Wang X."/>
            <person name="Zhou H."/>
        </authorList>
    </citation>
    <scope>NUCLEOTIDE SEQUENCE [LARGE SCALE GENOMIC DNA]</scope>
    <source>
        <strain evidence="1 2">FBKL4.011</strain>
    </source>
</reference>
<name>A0A364K113_9BACL</name>
<protein>
    <recommendedName>
        <fullName evidence="3">EthD domain-containing protein</fullName>
    </recommendedName>
</protein>
<dbReference type="SUPFAM" id="SSF54909">
    <property type="entry name" value="Dimeric alpha+beta barrel"/>
    <property type="match status" value="1"/>
</dbReference>
<dbReference type="AlphaFoldDB" id="A0A364K113"/>
<accession>A0A364K113</accession>